<reference evidence="3" key="3">
    <citation type="submission" date="2019-07" db="EMBL/GenBank/DDBJ databases">
        <authorList>
            <person name="Whitman W."/>
            <person name="Huntemann M."/>
            <person name="Clum A."/>
            <person name="Pillay M."/>
            <person name="Palaniappan K."/>
            <person name="Varghese N."/>
            <person name="Mikhailova N."/>
            <person name="Stamatis D."/>
            <person name="Reddy T."/>
            <person name="Daum C."/>
            <person name="Shapiro N."/>
            <person name="Ivanova N."/>
            <person name="Kyrpides N."/>
            <person name="Woyke T."/>
        </authorList>
    </citation>
    <scope>NUCLEOTIDE SEQUENCE</scope>
    <source>
        <strain evidence="3">CGMCC 1.5380</strain>
    </source>
</reference>
<accession>A0A562Q5U8</accession>
<evidence type="ECO:0000313" key="5">
    <source>
        <dbReference type="Proteomes" id="UP000321392"/>
    </source>
</evidence>
<keyword evidence="4" id="KW-1185">Reference proteome</keyword>
<dbReference type="InterPro" id="IPR013216">
    <property type="entry name" value="Methyltransf_11"/>
</dbReference>
<gene>
    <name evidence="2" type="ORF">DFR66_101278</name>
    <name evidence="3" type="ORF">IQ02_00274</name>
</gene>
<proteinExistence type="predicted"/>
<evidence type="ECO:0000313" key="4">
    <source>
        <dbReference type="Proteomes" id="UP000254518"/>
    </source>
</evidence>
<evidence type="ECO:0000259" key="1">
    <source>
        <dbReference type="Pfam" id="PF08241"/>
    </source>
</evidence>
<evidence type="ECO:0000313" key="2">
    <source>
        <dbReference type="EMBL" id="RDI58350.1"/>
    </source>
</evidence>
<keyword evidence="3" id="KW-0808">Transferase</keyword>
<dbReference type="GO" id="GO:0032259">
    <property type="term" value="P:methylation"/>
    <property type="evidence" value="ECO:0007669"/>
    <property type="project" value="UniProtKB-KW"/>
</dbReference>
<feature type="domain" description="Methyltransferase type 11" evidence="1">
    <location>
        <begin position="136"/>
        <end position="212"/>
    </location>
</feature>
<dbReference type="Proteomes" id="UP000321392">
    <property type="component" value="Unassembled WGS sequence"/>
</dbReference>
<dbReference type="InterPro" id="IPR029063">
    <property type="entry name" value="SAM-dependent_MTases_sf"/>
</dbReference>
<protein>
    <submittedName>
        <fullName evidence="3">Methyltransferase family protein</fullName>
    </submittedName>
</protein>
<evidence type="ECO:0000313" key="3">
    <source>
        <dbReference type="EMBL" id="TWI52135.1"/>
    </source>
</evidence>
<name>A0A562Q5U8_9FLAO</name>
<dbReference type="Pfam" id="PF08241">
    <property type="entry name" value="Methyltransf_11"/>
    <property type="match status" value="1"/>
</dbReference>
<dbReference type="Proteomes" id="UP000254518">
    <property type="component" value="Unassembled WGS sequence"/>
</dbReference>
<comment type="caution">
    <text evidence="3">The sequence shown here is derived from an EMBL/GenBank/DDBJ whole genome shotgun (WGS) entry which is preliminary data.</text>
</comment>
<sequence>MLKKIITKGYNYFLKKEANKIELKKKEIEINFFKNDQIPWSEGYANHKQESIFNCISNPLVLDKFFNKKIPANFGYRIDERIVEYPWIFANLKKGKTVFLDAGSTFNFDYLLSNELIENKDKYIYTYYPEDKSYNHKRISYVYGDLRDLPFRDNFFDEIVCQSTLEHIDMDNSIYGYDLKSTFEPVVTKNYEYLKVVEELLRVLKNGGQLLITFPYGKFENHGFFQQFDDEMLQKVFDLLEVKGTIKSDYFKYEKEGWKYAERNELSKVESYNPHTGKGKLDDGAAHCRSIACIKFIKKTY</sequence>
<dbReference type="Gene3D" id="3.40.50.150">
    <property type="entry name" value="Vaccinia Virus protein VP39"/>
    <property type="match status" value="1"/>
</dbReference>
<keyword evidence="3" id="KW-0489">Methyltransferase</keyword>
<dbReference type="GO" id="GO:0008757">
    <property type="term" value="F:S-adenosylmethionine-dependent methyltransferase activity"/>
    <property type="evidence" value="ECO:0007669"/>
    <property type="project" value="InterPro"/>
</dbReference>
<reference evidence="2 4" key="2">
    <citation type="submission" date="2018-07" db="EMBL/GenBank/DDBJ databases">
        <title>Genomic Encyclopedia of Type Strains, Phase IV (KMG-IV): sequencing the most valuable type-strain genomes for metagenomic binning, comparative biology and taxonomic classification.</title>
        <authorList>
            <person name="Goeker M."/>
        </authorList>
    </citation>
    <scope>NUCLEOTIDE SEQUENCE [LARGE SCALE GENOMIC DNA]</scope>
    <source>
        <strain evidence="2 4">DSM 19728</strain>
    </source>
</reference>
<dbReference type="SUPFAM" id="SSF53335">
    <property type="entry name" value="S-adenosyl-L-methionine-dependent methyltransferases"/>
    <property type="match status" value="1"/>
</dbReference>
<dbReference type="EMBL" id="QQBA01000001">
    <property type="protein sequence ID" value="RDI58350.1"/>
    <property type="molecule type" value="Genomic_DNA"/>
</dbReference>
<organism evidence="3 5">
    <name type="scientific">Flavobacterium glaciei</name>
    <dbReference type="NCBI Taxonomy" id="386300"/>
    <lineage>
        <taxon>Bacteria</taxon>
        <taxon>Pseudomonadati</taxon>
        <taxon>Bacteroidota</taxon>
        <taxon>Flavobacteriia</taxon>
        <taxon>Flavobacteriales</taxon>
        <taxon>Flavobacteriaceae</taxon>
        <taxon>Flavobacterium</taxon>
    </lineage>
</organism>
<reference evidence="3 5" key="1">
    <citation type="journal article" date="2015" name="Stand. Genomic Sci.">
        <title>Genomic Encyclopedia of Bacterial and Archaeal Type Strains, Phase III: the genomes of soil and plant-associated and newly described type strains.</title>
        <authorList>
            <person name="Whitman W.B."/>
            <person name="Woyke T."/>
            <person name="Klenk H.P."/>
            <person name="Zhou Y."/>
            <person name="Lilburn T.G."/>
            <person name="Beck B.J."/>
            <person name="De Vos P."/>
            <person name="Vandamme P."/>
            <person name="Eisen J.A."/>
            <person name="Garrity G."/>
            <person name="Hugenholtz P."/>
            <person name="Kyrpides N.C."/>
        </authorList>
    </citation>
    <scope>NUCLEOTIDE SEQUENCE [LARGE SCALE GENOMIC DNA]</scope>
    <source>
        <strain evidence="3 5">CGMCC 1.5380</strain>
    </source>
</reference>
<dbReference type="AlphaFoldDB" id="A0A562Q5U8"/>
<dbReference type="CDD" id="cd02440">
    <property type="entry name" value="AdoMet_MTases"/>
    <property type="match status" value="1"/>
</dbReference>
<dbReference type="EMBL" id="VLKX01000001">
    <property type="protein sequence ID" value="TWI52135.1"/>
    <property type="molecule type" value="Genomic_DNA"/>
</dbReference>